<feature type="transmembrane region" description="Helical" evidence="6">
    <location>
        <begin position="12"/>
        <end position="33"/>
    </location>
</feature>
<dbReference type="PANTHER" id="PTHR43229">
    <property type="entry name" value="NODULATION PROTEIN J"/>
    <property type="match status" value="1"/>
</dbReference>
<evidence type="ECO:0000259" key="7">
    <source>
        <dbReference type="Pfam" id="PF01061"/>
    </source>
</evidence>
<evidence type="ECO:0000256" key="4">
    <source>
        <dbReference type="ARBA" id="ARBA00023136"/>
    </source>
</evidence>
<accession>A0A387HH77</accession>
<reference evidence="8 9" key="1">
    <citation type="submission" date="2018-10" db="EMBL/GenBank/DDBJ databases">
        <title>Relationship between Morphology and Antimicrobial Activity in Streptomyces.</title>
        <authorList>
            <person name="Kang H.J."/>
            <person name="Kim S.B."/>
        </authorList>
    </citation>
    <scope>NUCLEOTIDE SEQUENCE [LARGE SCALE GENOMIC DNA]</scope>
    <source>
        <strain evidence="8 9">BH38</strain>
    </source>
</reference>
<dbReference type="AlphaFoldDB" id="A0A387HH77"/>
<evidence type="ECO:0000256" key="5">
    <source>
        <dbReference type="ARBA" id="ARBA00023251"/>
    </source>
</evidence>
<keyword evidence="2 6" id="KW-0812">Transmembrane</keyword>
<feature type="transmembrane region" description="Helical" evidence="6">
    <location>
        <begin position="159"/>
        <end position="179"/>
    </location>
</feature>
<dbReference type="KEGG" id="shun:DWB77_05401"/>
<evidence type="ECO:0000256" key="1">
    <source>
        <dbReference type="ARBA" id="ARBA00004141"/>
    </source>
</evidence>
<comment type="subcellular location">
    <subcellularLocation>
        <location evidence="1">Membrane</location>
        <topology evidence="1">Multi-pass membrane protein</topology>
    </subcellularLocation>
</comment>
<evidence type="ECO:0000256" key="2">
    <source>
        <dbReference type="ARBA" id="ARBA00022692"/>
    </source>
</evidence>
<dbReference type="EMBL" id="CP032698">
    <property type="protein sequence ID" value="AYG83205.1"/>
    <property type="molecule type" value="Genomic_DNA"/>
</dbReference>
<organism evidence="8 9">
    <name type="scientific">Streptomyces hundungensis</name>
    <dbReference type="NCBI Taxonomy" id="1077946"/>
    <lineage>
        <taxon>Bacteria</taxon>
        <taxon>Bacillati</taxon>
        <taxon>Actinomycetota</taxon>
        <taxon>Actinomycetes</taxon>
        <taxon>Kitasatosporales</taxon>
        <taxon>Streptomycetaceae</taxon>
        <taxon>Streptomyces</taxon>
    </lineage>
</organism>
<feature type="transmembrane region" description="Helical" evidence="6">
    <location>
        <begin position="53"/>
        <end position="72"/>
    </location>
</feature>
<keyword evidence="5" id="KW-0046">Antibiotic resistance</keyword>
<evidence type="ECO:0000313" key="9">
    <source>
        <dbReference type="Proteomes" id="UP000271554"/>
    </source>
</evidence>
<feature type="transmembrane region" description="Helical" evidence="6">
    <location>
        <begin position="210"/>
        <end position="232"/>
    </location>
</feature>
<feature type="transmembrane region" description="Helical" evidence="6">
    <location>
        <begin position="125"/>
        <end position="147"/>
    </location>
</feature>
<name>A0A387HH77_9ACTN</name>
<dbReference type="InterPro" id="IPR000412">
    <property type="entry name" value="ABC_2_transport"/>
</dbReference>
<proteinExistence type="predicted"/>
<dbReference type="RefSeq" id="WP_120723836.1">
    <property type="nucleotide sequence ID" value="NZ_CP032698.1"/>
</dbReference>
<evidence type="ECO:0000256" key="3">
    <source>
        <dbReference type="ARBA" id="ARBA00022989"/>
    </source>
</evidence>
<gene>
    <name evidence="8" type="ORF">DWB77_05401</name>
</gene>
<feature type="transmembrane region" description="Helical" evidence="6">
    <location>
        <begin position="93"/>
        <end position="113"/>
    </location>
</feature>
<dbReference type="PIRSF" id="PIRSF006648">
    <property type="entry name" value="DrrB"/>
    <property type="match status" value="1"/>
</dbReference>
<dbReference type="Pfam" id="PF01061">
    <property type="entry name" value="ABC2_membrane"/>
    <property type="match status" value="1"/>
</dbReference>
<evidence type="ECO:0000256" key="6">
    <source>
        <dbReference type="SAM" id="Phobius"/>
    </source>
</evidence>
<dbReference type="InterPro" id="IPR051784">
    <property type="entry name" value="Nod_factor_ABC_transporter"/>
</dbReference>
<dbReference type="OrthoDB" id="63188at2"/>
<keyword evidence="3 6" id="KW-1133">Transmembrane helix</keyword>
<dbReference type="Proteomes" id="UP000271554">
    <property type="component" value="Chromosome"/>
</dbReference>
<protein>
    <recommendedName>
        <fullName evidence="7">ABC-2 type transporter transmembrane domain-containing protein</fullName>
    </recommendedName>
</protein>
<sequence>MIEYIKLEMRRTLRDASFVIFGIGMPVLMYLLFTNIGGGQNDGDAWKVSSMVGMAAYGALGSALGIGTGVASDKSIGWLRQMRIAPLPPAKVVAGRAISGSVTVLPGILAVLLSGALINGVRLDAWQWGALTLLLWVGALPFTMLGLGNGYRLSAQATGVVNVACLMGLAILGGLWFPVSAFPGWLRKIAEYTPTHRFADLGWTTSQGHAPGVVTLVSMAFWLVAFGGYAVVSYRRSARTA</sequence>
<dbReference type="GO" id="GO:0140359">
    <property type="term" value="F:ABC-type transporter activity"/>
    <property type="evidence" value="ECO:0007669"/>
    <property type="project" value="InterPro"/>
</dbReference>
<keyword evidence="4 6" id="KW-0472">Membrane</keyword>
<dbReference type="GO" id="GO:0043190">
    <property type="term" value="C:ATP-binding cassette (ABC) transporter complex"/>
    <property type="evidence" value="ECO:0007669"/>
    <property type="project" value="InterPro"/>
</dbReference>
<dbReference type="GO" id="GO:0046677">
    <property type="term" value="P:response to antibiotic"/>
    <property type="evidence" value="ECO:0007669"/>
    <property type="project" value="UniProtKB-KW"/>
</dbReference>
<evidence type="ECO:0000313" key="8">
    <source>
        <dbReference type="EMBL" id="AYG83205.1"/>
    </source>
</evidence>
<keyword evidence="9" id="KW-1185">Reference proteome</keyword>
<dbReference type="InterPro" id="IPR013525">
    <property type="entry name" value="ABC2_TM"/>
</dbReference>
<dbReference type="PANTHER" id="PTHR43229:SF2">
    <property type="entry name" value="NODULATION PROTEIN J"/>
    <property type="match status" value="1"/>
</dbReference>
<feature type="domain" description="ABC-2 type transporter transmembrane" evidence="7">
    <location>
        <begin position="6"/>
        <end position="196"/>
    </location>
</feature>